<evidence type="ECO:0000256" key="1">
    <source>
        <dbReference type="ARBA" id="ARBA00003761"/>
    </source>
</evidence>
<evidence type="ECO:0000256" key="6">
    <source>
        <dbReference type="ARBA" id="ARBA00023098"/>
    </source>
</evidence>
<evidence type="ECO:0000313" key="12">
    <source>
        <dbReference type="EMBL" id="BDV34129.1"/>
    </source>
</evidence>
<dbReference type="EMBL" id="AP027142">
    <property type="protein sequence ID" value="BDV34129.1"/>
    <property type="molecule type" value="Genomic_DNA"/>
</dbReference>
<dbReference type="PROSITE" id="PS50968">
    <property type="entry name" value="BIOTINYL_LIPOYL"/>
    <property type="match status" value="1"/>
</dbReference>
<evidence type="ECO:0000256" key="5">
    <source>
        <dbReference type="ARBA" id="ARBA00022832"/>
    </source>
</evidence>
<accession>A0ABM8E832</accession>
<dbReference type="PROSITE" id="PS00188">
    <property type="entry name" value="BIOTIN"/>
    <property type="match status" value="1"/>
</dbReference>
<keyword evidence="4 9" id="KW-0444">Lipid biosynthesis</keyword>
<evidence type="ECO:0000256" key="8">
    <source>
        <dbReference type="ARBA" id="ARBA00023267"/>
    </source>
</evidence>
<dbReference type="CDD" id="cd06850">
    <property type="entry name" value="biotinyl_domain"/>
    <property type="match status" value="1"/>
</dbReference>
<keyword evidence="7 9" id="KW-0275">Fatty acid biosynthesis</keyword>
<keyword evidence="6 9" id="KW-0443">Lipid metabolism</keyword>
<evidence type="ECO:0000256" key="3">
    <source>
        <dbReference type="ARBA" id="ARBA00017562"/>
    </source>
</evidence>
<feature type="domain" description="Lipoyl-binding" evidence="11">
    <location>
        <begin position="127"/>
        <end position="203"/>
    </location>
</feature>
<dbReference type="SUPFAM" id="SSF51230">
    <property type="entry name" value="Single hybrid motif"/>
    <property type="match status" value="1"/>
</dbReference>
<reference evidence="12 13" key="1">
    <citation type="journal article" date="2023" name="Int. J. Syst. Evol. Microbiol.">
        <title>Methylocystis iwaonis sp. nov., a type II methane-oxidizing bacterium from surface soil of a rice paddy field in Japan, and emended description of the genus Methylocystis (ex Whittenbury et al. 1970) Bowman et al. 1993.</title>
        <authorList>
            <person name="Kaise H."/>
            <person name="Sawadogo J.B."/>
            <person name="Alam M.S."/>
            <person name="Ueno C."/>
            <person name="Dianou D."/>
            <person name="Shinjo R."/>
            <person name="Asakawa S."/>
        </authorList>
    </citation>
    <scope>NUCLEOTIDE SEQUENCE [LARGE SCALE GENOMIC DNA]</scope>
    <source>
        <strain evidence="12 13">SS37A-Re</strain>
    </source>
</reference>
<dbReference type="Pfam" id="PF00364">
    <property type="entry name" value="Biotin_lipoyl"/>
    <property type="match status" value="1"/>
</dbReference>
<keyword evidence="8 9" id="KW-0092">Biotin</keyword>
<evidence type="ECO:0000256" key="10">
    <source>
        <dbReference type="SAM" id="MobiDB-lite"/>
    </source>
</evidence>
<proteinExistence type="predicted"/>
<comment type="function">
    <text evidence="1 9">This protein is a component of the acetyl coenzyme A carboxylase complex; first, biotin carboxylase catalyzes the carboxylation of the carrier protein and then the transcarboxylase transfers the carboxyl group to form malonyl-CoA.</text>
</comment>
<feature type="region of interest" description="Disordered" evidence="10">
    <location>
        <begin position="1"/>
        <end position="37"/>
    </location>
</feature>
<keyword evidence="13" id="KW-1185">Reference proteome</keyword>
<comment type="pathway">
    <text evidence="2 9">Lipid metabolism; fatty acid biosynthesis.</text>
</comment>
<name>A0ABM8E832_9HYPH</name>
<dbReference type="PRINTS" id="PR01071">
    <property type="entry name" value="ACOABIOTINCC"/>
</dbReference>
<sequence length="203" mass="20838">MARKAQPTKTTRGRRSSAAAAPVRTPAPTRTAAPRAAVAPAPLIDPALLRTIAELVAQSDLTEFEVEKGDLRIRAARTPAPLAAPATVTIAAPAQTAYAPAPVAAPAAIAAPAPAAPPTEESLAEHPGAVKSPMVGTAYLRPNPDAKPFIEIGSRVSAGDKLLLIEAMKTFNDIVAPKSGVVTAIIVEDGQPVEYGEPLLVIE</sequence>
<evidence type="ECO:0000256" key="7">
    <source>
        <dbReference type="ARBA" id="ARBA00023160"/>
    </source>
</evidence>
<dbReference type="Gene3D" id="2.40.50.100">
    <property type="match status" value="1"/>
</dbReference>
<evidence type="ECO:0000256" key="4">
    <source>
        <dbReference type="ARBA" id="ARBA00022516"/>
    </source>
</evidence>
<gene>
    <name evidence="12" type="primary">accB</name>
    <name evidence="12" type="ORF">SS37A_16580</name>
</gene>
<dbReference type="InterPro" id="IPR050709">
    <property type="entry name" value="Biotin_Carboxyl_Carrier/Decarb"/>
</dbReference>
<dbReference type="PANTHER" id="PTHR45266:SF3">
    <property type="entry name" value="OXALOACETATE DECARBOXYLASE ALPHA CHAIN"/>
    <property type="match status" value="1"/>
</dbReference>
<evidence type="ECO:0000256" key="2">
    <source>
        <dbReference type="ARBA" id="ARBA00005194"/>
    </source>
</evidence>
<evidence type="ECO:0000259" key="11">
    <source>
        <dbReference type="PROSITE" id="PS50968"/>
    </source>
</evidence>
<dbReference type="InterPro" id="IPR000089">
    <property type="entry name" value="Biotin_lipoyl"/>
</dbReference>
<organism evidence="12 13">
    <name type="scientific">Methylocystis iwaonis</name>
    <dbReference type="NCBI Taxonomy" id="2885079"/>
    <lineage>
        <taxon>Bacteria</taxon>
        <taxon>Pseudomonadati</taxon>
        <taxon>Pseudomonadota</taxon>
        <taxon>Alphaproteobacteria</taxon>
        <taxon>Hyphomicrobiales</taxon>
        <taxon>Methylocystaceae</taxon>
        <taxon>Methylocystis</taxon>
    </lineage>
</organism>
<keyword evidence="5 9" id="KW-0276">Fatty acid metabolism</keyword>
<evidence type="ECO:0000313" key="13">
    <source>
        <dbReference type="Proteomes" id="UP001317629"/>
    </source>
</evidence>
<dbReference type="NCBIfam" id="TIGR00531">
    <property type="entry name" value="BCCP"/>
    <property type="match status" value="1"/>
</dbReference>
<evidence type="ECO:0000256" key="9">
    <source>
        <dbReference type="RuleBase" id="RU364072"/>
    </source>
</evidence>
<dbReference type="InterPro" id="IPR011053">
    <property type="entry name" value="Single_hybrid_motif"/>
</dbReference>
<dbReference type="PANTHER" id="PTHR45266">
    <property type="entry name" value="OXALOACETATE DECARBOXYLASE ALPHA CHAIN"/>
    <property type="match status" value="1"/>
</dbReference>
<feature type="compositionally biased region" description="Low complexity" evidence="10">
    <location>
        <begin position="16"/>
        <end position="37"/>
    </location>
</feature>
<dbReference type="Proteomes" id="UP001317629">
    <property type="component" value="Chromosome"/>
</dbReference>
<dbReference type="InterPro" id="IPR001882">
    <property type="entry name" value="Biotin_BS"/>
</dbReference>
<dbReference type="InterPro" id="IPR001249">
    <property type="entry name" value="AcCoA_biotinCC"/>
</dbReference>
<dbReference type="RefSeq" id="WP_281931759.1">
    <property type="nucleotide sequence ID" value="NZ_AP027142.1"/>
</dbReference>
<protein>
    <recommendedName>
        <fullName evidence="3 9">Biotin carboxyl carrier protein of acetyl-CoA carboxylase</fullName>
    </recommendedName>
</protein>